<dbReference type="InterPro" id="IPR052163">
    <property type="entry name" value="DGC-Regulatory_Protein"/>
</dbReference>
<dbReference type="PROSITE" id="PS50887">
    <property type="entry name" value="GGDEF"/>
    <property type="match status" value="1"/>
</dbReference>
<dbReference type="SUPFAM" id="SSF55073">
    <property type="entry name" value="Nucleotide cyclase"/>
    <property type="match status" value="1"/>
</dbReference>
<dbReference type="PANTHER" id="PTHR46663:SF4">
    <property type="entry name" value="DIGUANYLATE CYCLASE DGCT-RELATED"/>
    <property type="match status" value="1"/>
</dbReference>
<dbReference type="Pfam" id="PF00990">
    <property type="entry name" value="GGDEF"/>
    <property type="match status" value="1"/>
</dbReference>
<protein>
    <submittedName>
        <fullName evidence="9">Diguanylate cyclase (GGDEF) domain-containing protein</fullName>
    </submittedName>
</protein>
<proteinExistence type="predicted"/>
<keyword evidence="4 6" id="KW-1133">Transmembrane helix</keyword>
<keyword evidence="3 6" id="KW-0812">Transmembrane</keyword>
<keyword evidence="5 6" id="KW-0472">Membrane</keyword>
<dbReference type="Gene3D" id="3.30.70.270">
    <property type="match status" value="1"/>
</dbReference>
<evidence type="ECO:0000256" key="6">
    <source>
        <dbReference type="SAM" id="Phobius"/>
    </source>
</evidence>
<evidence type="ECO:0000256" key="1">
    <source>
        <dbReference type="ARBA" id="ARBA00001946"/>
    </source>
</evidence>
<dbReference type="GO" id="GO:0003824">
    <property type="term" value="F:catalytic activity"/>
    <property type="evidence" value="ECO:0007669"/>
    <property type="project" value="UniProtKB-ARBA"/>
</dbReference>
<feature type="transmembrane region" description="Helical" evidence="6">
    <location>
        <begin position="315"/>
        <end position="332"/>
    </location>
</feature>
<evidence type="ECO:0000259" key="8">
    <source>
        <dbReference type="PROSITE" id="PS50887"/>
    </source>
</evidence>
<evidence type="ECO:0000256" key="5">
    <source>
        <dbReference type="ARBA" id="ARBA00023136"/>
    </source>
</evidence>
<dbReference type="InterPro" id="IPR042240">
    <property type="entry name" value="CHASE_sf"/>
</dbReference>
<accession>A0A1I5VQ14</accession>
<feature type="domain" description="CHASE" evidence="7">
    <location>
        <begin position="78"/>
        <end position="248"/>
    </location>
</feature>
<dbReference type="GO" id="GO:0005886">
    <property type="term" value="C:plasma membrane"/>
    <property type="evidence" value="ECO:0007669"/>
    <property type="project" value="UniProtKB-SubCell"/>
</dbReference>
<dbReference type="PROSITE" id="PS50839">
    <property type="entry name" value="CHASE"/>
    <property type="match status" value="1"/>
</dbReference>
<evidence type="ECO:0000256" key="4">
    <source>
        <dbReference type="ARBA" id="ARBA00022989"/>
    </source>
</evidence>
<dbReference type="Pfam" id="PF03924">
    <property type="entry name" value="CHASE"/>
    <property type="match status" value="1"/>
</dbReference>
<feature type="domain" description="GGDEF" evidence="8">
    <location>
        <begin position="390"/>
        <end position="524"/>
    </location>
</feature>
<dbReference type="Proteomes" id="UP000243084">
    <property type="component" value="Unassembled WGS sequence"/>
</dbReference>
<keyword evidence="10" id="KW-1185">Reference proteome</keyword>
<sequence>MMGLRGRQSEGGYWWRMALTGSLGIVIALVSYLYGAALERDLETREFQRLAQVQYQNTQELLRRSTQVLLAFRGFFAASLQVERDEYARFAGGILAHYPEIYAIHWAPKVVPAQRAALEAEIRALQSVPLGIFDTDARGKRLAQAPARELYFPVQYAEPYAANRKVVGLDTLGRSTNQTAIRAATASGEQQLTPVFPLIQDPDGPLATALYQPVFASGQPTASAEQRQQALQGFLILLLRPSLLVEGLPFGERKVAVRLYDRQDAQLVAIHPRGASLQAPAENVVHRELQVPGRTWVMEFVASEGFGEGLHIQPVLLMLSLLLLTGASLVFLDRSHRSSQALQTTNAELLRRQQELNDLAHYDPLTGLPNRLLLYDRIAMALAAQRRQGGCLAVCVLDLDGFKTINDRFGHPAGDRVLREVARRILAAVRASDTAARLGGDEFVVVLPGMKASAALHQLMQRLIEQVGRPIALDDGEPQVAVSLSIGIAFASRHGDVDALIREADVAMYMAKSAGKSCYRIFGATDVSCGQATV</sequence>
<name>A0A1I5VQ14_9GAMM</name>
<evidence type="ECO:0000313" key="10">
    <source>
        <dbReference type="Proteomes" id="UP000243084"/>
    </source>
</evidence>
<comment type="subcellular location">
    <subcellularLocation>
        <location evidence="2">Cell inner membrane</location>
    </subcellularLocation>
</comment>
<dbReference type="SMART" id="SM00267">
    <property type="entry name" value="GGDEF"/>
    <property type="match status" value="1"/>
</dbReference>
<gene>
    <name evidence="9" type="ORF">SAMN05216229_11183</name>
</gene>
<dbReference type="InterPro" id="IPR029787">
    <property type="entry name" value="Nucleotide_cyclase"/>
</dbReference>
<dbReference type="GO" id="GO:0007165">
    <property type="term" value="P:signal transduction"/>
    <property type="evidence" value="ECO:0007669"/>
    <property type="project" value="UniProtKB-ARBA"/>
</dbReference>
<reference evidence="10" key="1">
    <citation type="submission" date="2016-10" db="EMBL/GenBank/DDBJ databases">
        <authorList>
            <person name="Varghese N."/>
            <person name="Submissions S."/>
        </authorList>
    </citation>
    <scope>NUCLEOTIDE SEQUENCE [LARGE SCALE GENOMIC DNA]</scope>
    <source>
        <strain evidence="10">JCM 18195</strain>
    </source>
</reference>
<evidence type="ECO:0000313" key="9">
    <source>
        <dbReference type="EMBL" id="SFQ09575.1"/>
    </source>
</evidence>
<dbReference type="AlphaFoldDB" id="A0A1I5VQ14"/>
<dbReference type="InterPro" id="IPR043128">
    <property type="entry name" value="Rev_trsase/Diguanyl_cyclase"/>
</dbReference>
<dbReference type="Gene3D" id="3.30.450.350">
    <property type="entry name" value="CHASE domain"/>
    <property type="match status" value="1"/>
</dbReference>
<dbReference type="InterPro" id="IPR006189">
    <property type="entry name" value="CHASE_dom"/>
</dbReference>
<feature type="transmembrane region" description="Helical" evidence="6">
    <location>
        <begin position="12"/>
        <end position="34"/>
    </location>
</feature>
<dbReference type="PANTHER" id="PTHR46663">
    <property type="entry name" value="DIGUANYLATE CYCLASE DGCT-RELATED"/>
    <property type="match status" value="1"/>
</dbReference>
<dbReference type="NCBIfam" id="TIGR00254">
    <property type="entry name" value="GGDEF"/>
    <property type="match status" value="1"/>
</dbReference>
<evidence type="ECO:0000256" key="3">
    <source>
        <dbReference type="ARBA" id="ARBA00022692"/>
    </source>
</evidence>
<dbReference type="FunFam" id="3.30.70.270:FF:000001">
    <property type="entry name" value="Diguanylate cyclase domain protein"/>
    <property type="match status" value="1"/>
</dbReference>
<evidence type="ECO:0000256" key="2">
    <source>
        <dbReference type="ARBA" id="ARBA00004533"/>
    </source>
</evidence>
<dbReference type="SMART" id="SM01079">
    <property type="entry name" value="CHASE"/>
    <property type="match status" value="1"/>
</dbReference>
<dbReference type="InterPro" id="IPR000160">
    <property type="entry name" value="GGDEF_dom"/>
</dbReference>
<organism evidence="9 10">
    <name type="scientific">Geopseudomonas sagittaria</name>
    <dbReference type="NCBI Taxonomy" id="1135990"/>
    <lineage>
        <taxon>Bacteria</taxon>
        <taxon>Pseudomonadati</taxon>
        <taxon>Pseudomonadota</taxon>
        <taxon>Gammaproteobacteria</taxon>
        <taxon>Pseudomonadales</taxon>
        <taxon>Pseudomonadaceae</taxon>
        <taxon>Geopseudomonas</taxon>
    </lineage>
</organism>
<dbReference type="CDD" id="cd01949">
    <property type="entry name" value="GGDEF"/>
    <property type="match status" value="1"/>
</dbReference>
<comment type="cofactor">
    <cofactor evidence="1">
        <name>Mg(2+)</name>
        <dbReference type="ChEBI" id="CHEBI:18420"/>
    </cofactor>
</comment>
<dbReference type="EMBL" id="FOXM01000011">
    <property type="protein sequence ID" value="SFQ09575.1"/>
    <property type="molecule type" value="Genomic_DNA"/>
</dbReference>
<evidence type="ECO:0000259" key="7">
    <source>
        <dbReference type="PROSITE" id="PS50839"/>
    </source>
</evidence>